<dbReference type="Proteomes" id="UP001295444">
    <property type="component" value="Chromosome 04"/>
</dbReference>
<reference evidence="1" key="1">
    <citation type="submission" date="2022-03" db="EMBL/GenBank/DDBJ databases">
        <authorList>
            <person name="Alioto T."/>
            <person name="Alioto T."/>
            <person name="Gomez Garrido J."/>
        </authorList>
    </citation>
    <scope>NUCLEOTIDE SEQUENCE</scope>
</reference>
<keyword evidence="2" id="KW-1185">Reference proteome</keyword>
<accession>A0AAD1VZ57</accession>
<organism evidence="1 2">
    <name type="scientific">Pelobates cultripes</name>
    <name type="common">Western spadefoot toad</name>
    <dbReference type="NCBI Taxonomy" id="61616"/>
    <lineage>
        <taxon>Eukaryota</taxon>
        <taxon>Metazoa</taxon>
        <taxon>Chordata</taxon>
        <taxon>Craniata</taxon>
        <taxon>Vertebrata</taxon>
        <taxon>Euteleostomi</taxon>
        <taxon>Amphibia</taxon>
        <taxon>Batrachia</taxon>
        <taxon>Anura</taxon>
        <taxon>Pelobatoidea</taxon>
        <taxon>Pelobatidae</taxon>
        <taxon>Pelobates</taxon>
    </lineage>
</organism>
<dbReference type="EMBL" id="OW240915">
    <property type="protein sequence ID" value="CAH2282013.1"/>
    <property type="molecule type" value="Genomic_DNA"/>
</dbReference>
<evidence type="ECO:0000313" key="1">
    <source>
        <dbReference type="EMBL" id="CAH2282013.1"/>
    </source>
</evidence>
<protein>
    <submittedName>
        <fullName evidence="1">DNA repair XRCC2</fullName>
    </submittedName>
</protein>
<dbReference type="AlphaFoldDB" id="A0AAD1VZ57"/>
<evidence type="ECO:0000313" key="2">
    <source>
        <dbReference type="Proteomes" id="UP001295444"/>
    </source>
</evidence>
<gene>
    <name evidence="1" type="ORF">PECUL_23A031234</name>
</gene>
<sequence>MADGYRKAESGTQLLARLEGRASLKDLEPLIFADEEYPVHAKHSPLDSGQLSLPGIIPLTLEVLSSIYCSYKSAQEKPDQKQHVSLQLYKVSKLVTNSH</sequence>
<name>A0AAD1VZ57_PELCU</name>
<proteinExistence type="predicted"/>